<evidence type="ECO:0000256" key="5">
    <source>
        <dbReference type="ARBA" id="ARBA00022771"/>
    </source>
</evidence>
<evidence type="ECO:0000256" key="6">
    <source>
        <dbReference type="ARBA" id="ARBA00022786"/>
    </source>
</evidence>
<organism evidence="13 14">
    <name type="scientific">Trichinella pseudospiralis</name>
    <name type="common">Parasitic roundworm</name>
    <dbReference type="NCBI Taxonomy" id="6337"/>
    <lineage>
        <taxon>Eukaryota</taxon>
        <taxon>Metazoa</taxon>
        <taxon>Ecdysozoa</taxon>
        <taxon>Nematoda</taxon>
        <taxon>Enoplea</taxon>
        <taxon>Dorylaimia</taxon>
        <taxon>Trichinellida</taxon>
        <taxon>Trichinellidae</taxon>
        <taxon>Trichinella</taxon>
    </lineage>
</organism>
<dbReference type="GO" id="GO:0016020">
    <property type="term" value="C:membrane"/>
    <property type="evidence" value="ECO:0007669"/>
    <property type="project" value="UniProtKB-SubCell"/>
</dbReference>
<evidence type="ECO:0000256" key="4">
    <source>
        <dbReference type="ARBA" id="ARBA00022723"/>
    </source>
</evidence>
<keyword evidence="4" id="KW-0479">Metal-binding</keyword>
<keyword evidence="13" id="KW-0176">Collagen</keyword>
<reference evidence="13 14" key="1">
    <citation type="submission" date="2015-01" db="EMBL/GenBank/DDBJ databases">
        <title>Evolution of Trichinella species and genotypes.</title>
        <authorList>
            <person name="Korhonen P.K."/>
            <person name="Edoardo P."/>
            <person name="Giuseppe L.R."/>
            <person name="Gasser R.B."/>
        </authorList>
    </citation>
    <scope>NUCLEOTIDE SEQUENCE [LARGE SCALE GENOMIC DNA]</scope>
    <source>
        <strain evidence="13">ISS470</strain>
    </source>
</reference>
<feature type="non-terminal residue" evidence="13">
    <location>
        <position position="619"/>
    </location>
</feature>
<name>A0A0V1FQW4_TRIPS</name>
<comment type="caution">
    <text evidence="13">The sequence shown here is derived from an EMBL/GenBank/DDBJ whole genome shotgun (WGS) entry which is preliminary data.</text>
</comment>
<keyword evidence="5" id="KW-0863">Zinc-finger</keyword>
<dbReference type="Pfam" id="PF12906">
    <property type="entry name" value="RINGv"/>
    <property type="match status" value="1"/>
</dbReference>
<gene>
    <name evidence="13" type="primary">col-155</name>
    <name evidence="13" type="ORF">T4D_7539</name>
</gene>
<evidence type="ECO:0000259" key="12">
    <source>
        <dbReference type="PROSITE" id="PS51292"/>
    </source>
</evidence>
<evidence type="ECO:0000256" key="10">
    <source>
        <dbReference type="SAM" id="MobiDB-lite"/>
    </source>
</evidence>
<keyword evidence="6" id="KW-0833">Ubl conjugation pathway</keyword>
<proteinExistence type="predicted"/>
<keyword evidence="2" id="KW-0808">Transferase</keyword>
<feature type="region of interest" description="Disordered" evidence="10">
    <location>
        <begin position="282"/>
        <end position="302"/>
    </location>
</feature>
<dbReference type="Pfam" id="PF01391">
    <property type="entry name" value="Collagen"/>
    <property type="match status" value="2"/>
</dbReference>
<evidence type="ECO:0000256" key="8">
    <source>
        <dbReference type="ARBA" id="ARBA00022989"/>
    </source>
</evidence>
<feature type="transmembrane region" description="Helical" evidence="11">
    <location>
        <begin position="524"/>
        <end position="545"/>
    </location>
</feature>
<evidence type="ECO:0000256" key="9">
    <source>
        <dbReference type="ARBA" id="ARBA00023136"/>
    </source>
</evidence>
<keyword evidence="9 11" id="KW-0472">Membrane</keyword>
<dbReference type="PANTHER" id="PTHR46065:SF3">
    <property type="entry name" value="FI20425P1"/>
    <property type="match status" value="1"/>
</dbReference>
<feature type="compositionally biased region" description="Low complexity" evidence="10">
    <location>
        <begin position="330"/>
        <end position="348"/>
    </location>
</feature>
<feature type="non-terminal residue" evidence="13">
    <location>
        <position position="1"/>
    </location>
</feature>
<evidence type="ECO:0000313" key="13">
    <source>
        <dbReference type="EMBL" id="KRY88413.1"/>
    </source>
</evidence>
<keyword evidence="3 11" id="KW-0812">Transmembrane</keyword>
<evidence type="ECO:0000256" key="2">
    <source>
        <dbReference type="ARBA" id="ARBA00022679"/>
    </source>
</evidence>
<dbReference type="PROSITE" id="PS51292">
    <property type="entry name" value="ZF_RING_CH"/>
    <property type="match status" value="1"/>
</dbReference>
<feature type="region of interest" description="Disordered" evidence="10">
    <location>
        <begin position="204"/>
        <end position="236"/>
    </location>
</feature>
<dbReference type="OrthoDB" id="273089at2759"/>
<dbReference type="Gene3D" id="3.30.40.10">
    <property type="entry name" value="Zinc/RING finger domain, C3HC4 (zinc finger)"/>
    <property type="match status" value="1"/>
</dbReference>
<dbReference type="EMBL" id="JYDT01000042">
    <property type="protein sequence ID" value="KRY88413.1"/>
    <property type="molecule type" value="Genomic_DNA"/>
</dbReference>
<sequence length="619" mass="67423">LSAVNFKALLTNWIPTEEPTFISILRKKPTLNGDVHWKHKRMNLQRNRVSEWTHCDMEFINGQACCCTVKLRFLYTRNFLFKRLVLKHQRPQIMDENREKAYRLVAYTSVLFSVLAVSTIGTTYPAMYTYIYNSQQRFNKESMWCQESNEIILSHIRKLKTFTNSLNRTARHTYAAAVPSWGESVFGGGAQYGPSRCCRRGFPGRPGIPGKNGENGRPGMPGAPGMPGISQKSCEPRVELPCPQCPAGPPGAPGSVGLPGDVGRIGDPGRDGLDGIPGRAGIDGKEGMPGVPGLDGQPGEPGRPAPYLPISHGECGEPGMPGPSGPAGPPGVNGNDGIQGPMGPKGVKGPPGPPGLPGNIGFTGPQGMMGPPGQPGLCATYCANDGGVFHDPSAPAPYGLHITFRVRAKSLLVQIYMKPLRVMGRTYSSLRQMNYTVCRICHGSELSSPTKGEPLLSLCKCRGTMGLFHPSCLETWLSTSNSDKCEICHYQFATERHPKCVTQFIKSPGSPLVVRNMISDFMCFLILTPLAISSIWLCISGALYYGNYSATAVEVTLRYHCKIYHSWQEKNQNVKIHLVRKIAPSSPLRPSAEILSSNSVRHDVNNNFIYSAHALQNSV</sequence>
<dbReference type="Proteomes" id="UP000054995">
    <property type="component" value="Unassembled WGS sequence"/>
</dbReference>
<dbReference type="SUPFAM" id="SSF57850">
    <property type="entry name" value="RING/U-box"/>
    <property type="match status" value="1"/>
</dbReference>
<dbReference type="InterPro" id="IPR008160">
    <property type="entry name" value="Collagen"/>
</dbReference>
<protein>
    <submittedName>
        <fullName evidence="13">Putative cuticle collagen</fullName>
    </submittedName>
</protein>
<evidence type="ECO:0000256" key="7">
    <source>
        <dbReference type="ARBA" id="ARBA00022833"/>
    </source>
</evidence>
<feature type="compositionally biased region" description="Pro residues" evidence="10">
    <location>
        <begin position="320"/>
        <end position="329"/>
    </location>
</feature>
<evidence type="ECO:0000256" key="1">
    <source>
        <dbReference type="ARBA" id="ARBA00004141"/>
    </source>
</evidence>
<comment type="subcellular location">
    <subcellularLocation>
        <location evidence="1">Membrane</location>
        <topology evidence="1">Multi-pass membrane protein</topology>
    </subcellularLocation>
</comment>
<dbReference type="SMART" id="SM00744">
    <property type="entry name" value="RINGv"/>
    <property type="match status" value="1"/>
</dbReference>
<feature type="region of interest" description="Disordered" evidence="10">
    <location>
        <begin position="315"/>
        <end position="352"/>
    </location>
</feature>
<evidence type="ECO:0000256" key="11">
    <source>
        <dbReference type="SAM" id="Phobius"/>
    </source>
</evidence>
<keyword evidence="14" id="KW-1185">Reference proteome</keyword>
<evidence type="ECO:0000313" key="14">
    <source>
        <dbReference type="Proteomes" id="UP000054995"/>
    </source>
</evidence>
<evidence type="ECO:0000256" key="3">
    <source>
        <dbReference type="ARBA" id="ARBA00022692"/>
    </source>
</evidence>
<dbReference type="GO" id="GO:0008270">
    <property type="term" value="F:zinc ion binding"/>
    <property type="evidence" value="ECO:0007669"/>
    <property type="project" value="UniProtKB-KW"/>
</dbReference>
<keyword evidence="8 11" id="KW-1133">Transmembrane helix</keyword>
<accession>A0A0V1FQW4</accession>
<feature type="transmembrane region" description="Helical" evidence="11">
    <location>
        <begin position="104"/>
        <end position="127"/>
    </location>
</feature>
<dbReference type="GO" id="GO:0016567">
    <property type="term" value="P:protein ubiquitination"/>
    <property type="evidence" value="ECO:0007669"/>
    <property type="project" value="TreeGrafter"/>
</dbReference>
<keyword evidence="7" id="KW-0862">Zinc</keyword>
<dbReference type="InterPro" id="IPR013083">
    <property type="entry name" value="Znf_RING/FYVE/PHD"/>
</dbReference>
<dbReference type="PANTHER" id="PTHR46065">
    <property type="entry name" value="E3 UBIQUITIN-PROTEIN LIGASE MARCH 2/3 FAMILY MEMBER"/>
    <property type="match status" value="1"/>
</dbReference>
<dbReference type="GO" id="GO:0004842">
    <property type="term" value="F:ubiquitin-protein transferase activity"/>
    <property type="evidence" value="ECO:0007669"/>
    <property type="project" value="TreeGrafter"/>
</dbReference>
<dbReference type="AlphaFoldDB" id="A0A0V1FQW4"/>
<dbReference type="InterPro" id="IPR011016">
    <property type="entry name" value="Znf_RING-CH"/>
</dbReference>
<dbReference type="GO" id="GO:0005581">
    <property type="term" value="C:collagen trimer"/>
    <property type="evidence" value="ECO:0007669"/>
    <property type="project" value="UniProtKB-KW"/>
</dbReference>
<feature type="domain" description="RING-CH-type" evidence="12">
    <location>
        <begin position="430"/>
        <end position="495"/>
    </location>
</feature>